<dbReference type="PANTHER" id="PTHR24399:SF23">
    <property type="entry name" value="C2H2-TYPE DOMAIN-CONTAINING PROTEIN"/>
    <property type="match status" value="1"/>
</dbReference>
<evidence type="ECO:0000256" key="9">
    <source>
        <dbReference type="PROSITE-ProRule" id="PRU00042"/>
    </source>
</evidence>
<dbReference type="GO" id="GO:0008270">
    <property type="term" value="F:zinc ion binding"/>
    <property type="evidence" value="ECO:0007669"/>
    <property type="project" value="UniProtKB-KW"/>
</dbReference>
<keyword evidence="5" id="KW-0862">Zinc</keyword>
<keyword evidence="6" id="KW-0805">Transcription regulation</keyword>
<dbReference type="EMBL" id="NEVH01013558">
    <property type="protein sequence ID" value="PNF28674.1"/>
    <property type="molecule type" value="Genomic_DNA"/>
</dbReference>
<dbReference type="InterPro" id="IPR036236">
    <property type="entry name" value="Znf_C2H2_sf"/>
</dbReference>
<evidence type="ECO:0000259" key="10">
    <source>
        <dbReference type="PROSITE" id="PS50157"/>
    </source>
</evidence>
<dbReference type="FunFam" id="3.30.160.60:FF:002239">
    <property type="entry name" value="Zinc finger protein 226"/>
    <property type="match status" value="1"/>
</dbReference>
<evidence type="ECO:0000256" key="2">
    <source>
        <dbReference type="ARBA" id="ARBA00022723"/>
    </source>
</evidence>
<dbReference type="PANTHER" id="PTHR24399">
    <property type="entry name" value="ZINC FINGER AND BTB DOMAIN-CONTAINING"/>
    <property type="match status" value="1"/>
</dbReference>
<accession>A0A2J7QJA5</accession>
<evidence type="ECO:0000256" key="6">
    <source>
        <dbReference type="ARBA" id="ARBA00023015"/>
    </source>
</evidence>
<evidence type="ECO:0000256" key="7">
    <source>
        <dbReference type="ARBA" id="ARBA00023163"/>
    </source>
</evidence>
<keyword evidence="2" id="KW-0479">Metal-binding</keyword>
<evidence type="ECO:0000256" key="4">
    <source>
        <dbReference type="ARBA" id="ARBA00022771"/>
    </source>
</evidence>
<reference evidence="11 12" key="1">
    <citation type="submission" date="2017-12" db="EMBL/GenBank/DDBJ databases">
        <title>Hemimetabolous genomes reveal molecular basis of termite eusociality.</title>
        <authorList>
            <person name="Harrison M.C."/>
            <person name="Jongepier E."/>
            <person name="Robertson H.M."/>
            <person name="Arning N."/>
            <person name="Bitard-Feildel T."/>
            <person name="Chao H."/>
            <person name="Childers C.P."/>
            <person name="Dinh H."/>
            <person name="Doddapaneni H."/>
            <person name="Dugan S."/>
            <person name="Gowin J."/>
            <person name="Greiner C."/>
            <person name="Han Y."/>
            <person name="Hu H."/>
            <person name="Hughes D.S.T."/>
            <person name="Huylmans A.-K."/>
            <person name="Kemena C."/>
            <person name="Kremer L.P.M."/>
            <person name="Lee S.L."/>
            <person name="Lopez-Ezquerra A."/>
            <person name="Mallet L."/>
            <person name="Monroy-Kuhn J.M."/>
            <person name="Moser A."/>
            <person name="Murali S.C."/>
            <person name="Muzny D.M."/>
            <person name="Otani S."/>
            <person name="Piulachs M.-D."/>
            <person name="Poelchau M."/>
            <person name="Qu J."/>
            <person name="Schaub F."/>
            <person name="Wada-Katsumata A."/>
            <person name="Worley K.C."/>
            <person name="Xie Q."/>
            <person name="Ylla G."/>
            <person name="Poulsen M."/>
            <person name="Gibbs R.A."/>
            <person name="Schal C."/>
            <person name="Richards S."/>
            <person name="Belles X."/>
            <person name="Korb J."/>
            <person name="Bornberg-Bauer E."/>
        </authorList>
    </citation>
    <scope>NUCLEOTIDE SEQUENCE [LARGE SCALE GENOMIC DNA]</scope>
    <source>
        <tissue evidence="11">Whole body</tissue>
    </source>
</reference>
<dbReference type="PROSITE" id="PS50157">
    <property type="entry name" value="ZINC_FINGER_C2H2_2"/>
    <property type="match status" value="1"/>
</dbReference>
<keyword evidence="12" id="KW-1185">Reference proteome</keyword>
<evidence type="ECO:0000313" key="11">
    <source>
        <dbReference type="EMBL" id="PNF28674.1"/>
    </source>
</evidence>
<keyword evidence="7" id="KW-0804">Transcription</keyword>
<dbReference type="FunFam" id="3.30.160.60:FF:001049">
    <property type="entry name" value="zinc finger protein 319"/>
    <property type="match status" value="1"/>
</dbReference>
<keyword evidence="4 9" id="KW-0863">Zinc-finger</keyword>
<sequence length="66" mass="7774">MHMHMHSREKLFCCDICEKSFSQQSHLKTHQHIHSGEKPFICDVCNKSFSNLKRHQHLHVDACSKS</sequence>
<comment type="subcellular location">
    <subcellularLocation>
        <location evidence="1">Nucleus</location>
    </subcellularLocation>
</comment>
<proteinExistence type="predicted"/>
<evidence type="ECO:0000256" key="1">
    <source>
        <dbReference type="ARBA" id="ARBA00004123"/>
    </source>
</evidence>
<organism evidence="11 12">
    <name type="scientific">Cryptotermes secundus</name>
    <dbReference type="NCBI Taxonomy" id="105785"/>
    <lineage>
        <taxon>Eukaryota</taxon>
        <taxon>Metazoa</taxon>
        <taxon>Ecdysozoa</taxon>
        <taxon>Arthropoda</taxon>
        <taxon>Hexapoda</taxon>
        <taxon>Insecta</taxon>
        <taxon>Pterygota</taxon>
        <taxon>Neoptera</taxon>
        <taxon>Polyneoptera</taxon>
        <taxon>Dictyoptera</taxon>
        <taxon>Blattodea</taxon>
        <taxon>Blattoidea</taxon>
        <taxon>Termitoidae</taxon>
        <taxon>Kalotermitidae</taxon>
        <taxon>Cryptotermitinae</taxon>
        <taxon>Cryptotermes</taxon>
    </lineage>
</organism>
<evidence type="ECO:0000256" key="3">
    <source>
        <dbReference type="ARBA" id="ARBA00022737"/>
    </source>
</evidence>
<comment type="caution">
    <text evidence="11">The sequence shown here is derived from an EMBL/GenBank/DDBJ whole genome shotgun (WGS) entry which is preliminary data.</text>
</comment>
<dbReference type="PROSITE" id="PS00028">
    <property type="entry name" value="ZINC_FINGER_C2H2_1"/>
    <property type="match status" value="1"/>
</dbReference>
<feature type="domain" description="C2H2-type" evidence="10">
    <location>
        <begin position="12"/>
        <end position="39"/>
    </location>
</feature>
<evidence type="ECO:0000313" key="12">
    <source>
        <dbReference type="Proteomes" id="UP000235965"/>
    </source>
</evidence>
<dbReference type="STRING" id="105785.A0A2J7QJA5"/>
<dbReference type="Pfam" id="PF00096">
    <property type="entry name" value="zf-C2H2"/>
    <property type="match status" value="1"/>
</dbReference>
<dbReference type="Gene3D" id="3.30.160.60">
    <property type="entry name" value="Classic Zinc Finger"/>
    <property type="match status" value="2"/>
</dbReference>
<evidence type="ECO:0000256" key="8">
    <source>
        <dbReference type="ARBA" id="ARBA00023242"/>
    </source>
</evidence>
<dbReference type="GO" id="GO:0001227">
    <property type="term" value="F:DNA-binding transcription repressor activity, RNA polymerase II-specific"/>
    <property type="evidence" value="ECO:0007669"/>
    <property type="project" value="TreeGrafter"/>
</dbReference>
<keyword evidence="8" id="KW-0539">Nucleus</keyword>
<dbReference type="SUPFAM" id="SSF57667">
    <property type="entry name" value="beta-beta-alpha zinc fingers"/>
    <property type="match status" value="1"/>
</dbReference>
<dbReference type="GO" id="GO:0005654">
    <property type="term" value="C:nucleoplasm"/>
    <property type="evidence" value="ECO:0007669"/>
    <property type="project" value="TreeGrafter"/>
</dbReference>
<evidence type="ECO:0000256" key="5">
    <source>
        <dbReference type="ARBA" id="ARBA00022833"/>
    </source>
</evidence>
<dbReference type="Proteomes" id="UP000235965">
    <property type="component" value="Unassembled WGS sequence"/>
</dbReference>
<dbReference type="InterPro" id="IPR013087">
    <property type="entry name" value="Znf_C2H2_type"/>
</dbReference>
<dbReference type="SMART" id="SM00355">
    <property type="entry name" value="ZnF_C2H2"/>
    <property type="match status" value="2"/>
</dbReference>
<gene>
    <name evidence="11" type="ORF">B7P43_G08235</name>
</gene>
<dbReference type="AlphaFoldDB" id="A0A2J7QJA5"/>
<protein>
    <recommendedName>
        <fullName evidence="10">C2H2-type domain-containing protein</fullName>
    </recommendedName>
</protein>
<name>A0A2J7QJA5_9NEOP</name>
<dbReference type="GO" id="GO:0000978">
    <property type="term" value="F:RNA polymerase II cis-regulatory region sequence-specific DNA binding"/>
    <property type="evidence" value="ECO:0007669"/>
    <property type="project" value="TreeGrafter"/>
</dbReference>
<keyword evidence="3" id="KW-0677">Repeat</keyword>
<dbReference type="InParanoid" id="A0A2J7QJA5"/>